<name>A0A0D1XS69_9PEZI</name>
<organism evidence="3 4">
    <name type="scientific">Verruconis gallopava</name>
    <dbReference type="NCBI Taxonomy" id="253628"/>
    <lineage>
        <taxon>Eukaryota</taxon>
        <taxon>Fungi</taxon>
        <taxon>Dikarya</taxon>
        <taxon>Ascomycota</taxon>
        <taxon>Pezizomycotina</taxon>
        <taxon>Dothideomycetes</taxon>
        <taxon>Pleosporomycetidae</taxon>
        <taxon>Venturiales</taxon>
        <taxon>Sympoventuriaceae</taxon>
        <taxon>Verruconis</taxon>
    </lineage>
</organism>
<dbReference type="Pfam" id="PF03061">
    <property type="entry name" value="4HBT"/>
    <property type="match status" value="1"/>
</dbReference>
<dbReference type="InterPro" id="IPR029069">
    <property type="entry name" value="HotDog_dom_sf"/>
</dbReference>
<dbReference type="PANTHER" id="PTHR21660:SF11">
    <property type="entry name" value="FAMILY PROTEIN, PUTATIVE (AFU_ORTHOLOGUE AFUA_4G04355)-RELATED"/>
    <property type="match status" value="1"/>
</dbReference>
<comment type="similarity">
    <text evidence="1">Belongs to the thioesterase PaaI family.</text>
</comment>
<dbReference type="RefSeq" id="XP_016215435.1">
    <property type="nucleotide sequence ID" value="XM_016356642.1"/>
</dbReference>
<dbReference type="GeneID" id="27311414"/>
<evidence type="ECO:0000256" key="1">
    <source>
        <dbReference type="ARBA" id="ARBA00008324"/>
    </source>
</evidence>
<dbReference type="PANTHER" id="PTHR21660">
    <property type="entry name" value="THIOESTERASE SUPERFAMILY MEMBER-RELATED"/>
    <property type="match status" value="1"/>
</dbReference>
<dbReference type="InParanoid" id="A0A0D1XS69"/>
<dbReference type="STRING" id="253628.A0A0D1XS69"/>
<dbReference type="CDD" id="cd03443">
    <property type="entry name" value="PaaI_thioesterase"/>
    <property type="match status" value="1"/>
</dbReference>
<dbReference type="InterPro" id="IPR039298">
    <property type="entry name" value="ACOT13"/>
</dbReference>
<dbReference type="VEuPathDB" id="FungiDB:PV09_03441"/>
<dbReference type="InterPro" id="IPR006683">
    <property type="entry name" value="Thioestr_dom"/>
</dbReference>
<accession>A0A0D1XS69</accession>
<sequence>MGEAAEQLPDNDDILSMVQERWSRQSNASAIYRFLLAPVTIVSASNGVVVGRLTLTKDHINSKGGLHGSVSATIVDAFGGLAISSTDGREKTGPSVDINVSYLGMAGEGDVIEIEGRAEKVGGSLGFTEVRISKVIEGGAKQLIVLGRHTKYVRGTGPPR</sequence>
<dbReference type="Gene3D" id="3.10.129.10">
    <property type="entry name" value="Hotdog Thioesterase"/>
    <property type="match status" value="1"/>
</dbReference>
<evidence type="ECO:0000313" key="3">
    <source>
        <dbReference type="EMBL" id="KIW05566.1"/>
    </source>
</evidence>
<dbReference type="GO" id="GO:0047617">
    <property type="term" value="F:fatty acyl-CoA hydrolase activity"/>
    <property type="evidence" value="ECO:0007669"/>
    <property type="project" value="InterPro"/>
</dbReference>
<dbReference type="EMBL" id="KN847537">
    <property type="protein sequence ID" value="KIW05566.1"/>
    <property type="molecule type" value="Genomic_DNA"/>
</dbReference>
<dbReference type="OrthoDB" id="46529at2759"/>
<dbReference type="AlphaFoldDB" id="A0A0D1XS69"/>
<protein>
    <recommendedName>
        <fullName evidence="2">Thioesterase domain-containing protein</fullName>
    </recommendedName>
</protein>
<proteinExistence type="inferred from homology"/>
<feature type="domain" description="Thioesterase" evidence="2">
    <location>
        <begin position="64"/>
        <end position="134"/>
    </location>
</feature>
<dbReference type="HOGENOM" id="CLU_089876_12_0_1"/>
<gene>
    <name evidence="3" type="ORF">PV09_03441</name>
</gene>
<keyword evidence="4" id="KW-1185">Reference proteome</keyword>
<reference evidence="3 4" key="1">
    <citation type="submission" date="2015-01" db="EMBL/GenBank/DDBJ databases">
        <title>The Genome Sequence of Ochroconis gallopava CBS43764.</title>
        <authorList>
            <consortium name="The Broad Institute Genomics Platform"/>
            <person name="Cuomo C."/>
            <person name="de Hoog S."/>
            <person name="Gorbushina A."/>
            <person name="Stielow B."/>
            <person name="Teixiera M."/>
            <person name="Abouelleil A."/>
            <person name="Chapman S.B."/>
            <person name="Priest M."/>
            <person name="Young S.K."/>
            <person name="Wortman J."/>
            <person name="Nusbaum C."/>
            <person name="Birren B."/>
        </authorList>
    </citation>
    <scope>NUCLEOTIDE SEQUENCE [LARGE SCALE GENOMIC DNA]</scope>
    <source>
        <strain evidence="3 4">CBS 43764</strain>
    </source>
</reference>
<dbReference type="Proteomes" id="UP000053259">
    <property type="component" value="Unassembled WGS sequence"/>
</dbReference>
<evidence type="ECO:0000313" key="4">
    <source>
        <dbReference type="Proteomes" id="UP000053259"/>
    </source>
</evidence>
<dbReference type="SUPFAM" id="SSF54637">
    <property type="entry name" value="Thioesterase/thiol ester dehydrase-isomerase"/>
    <property type="match status" value="1"/>
</dbReference>
<evidence type="ECO:0000259" key="2">
    <source>
        <dbReference type="Pfam" id="PF03061"/>
    </source>
</evidence>